<reference evidence="1 2" key="1">
    <citation type="submission" date="2020-07" db="EMBL/GenBank/DDBJ databases">
        <title>Complete genome and description of Chryseobacterium manosquense strain Marseille-Q2069 sp. nov.</title>
        <authorList>
            <person name="Boxberger M."/>
        </authorList>
    </citation>
    <scope>NUCLEOTIDE SEQUENCE [LARGE SCALE GENOMIC DNA]</scope>
    <source>
        <strain evidence="1 2">Marseille-Q2069</strain>
    </source>
</reference>
<protein>
    <submittedName>
        <fullName evidence="1">Uncharacterized protein</fullName>
    </submittedName>
</protein>
<keyword evidence="2" id="KW-1185">Reference proteome</keyword>
<dbReference type="EMBL" id="CP060203">
    <property type="protein sequence ID" value="QNS40202.1"/>
    <property type="molecule type" value="Genomic_DNA"/>
</dbReference>
<dbReference type="Proteomes" id="UP000516438">
    <property type="component" value="Chromosome"/>
</dbReference>
<dbReference type="AlphaFoldDB" id="A0A7H1DT94"/>
<accession>A0A7H1DT94</accession>
<evidence type="ECO:0000313" key="1">
    <source>
        <dbReference type="EMBL" id="QNS40202.1"/>
    </source>
</evidence>
<gene>
    <name evidence="1" type="ORF">H0S70_07255</name>
</gene>
<name>A0A7H1DT94_9FLAO</name>
<organism evidence="1 2">
    <name type="scientific">Chryseobacterium manosquense</name>
    <dbReference type="NCBI Taxonomy" id="2754694"/>
    <lineage>
        <taxon>Bacteria</taxon>
        <taxon>Pseudomonadati</taxon>
        <taxon>Bacteroidota</taxon>
        <taxon>Flavobacteriia</taxon>
        <taxon>Flavobacteriales</taxon>
        <taxon>Weeksellaceae</taxon>
        <taxon>Chryseobacterium group</taxon>
        <taxon>Chryseobacterium</taxon>
    </lineage>
</organism>
<sequence length="58" mass="6945">MKASEKRQLEFEKLLERVILLKDSVFGENNWSKIYLPKDVEGCKTYIRYCKENYNIIG</sequence>
<dbReference type="KEGG" id="cmaq:H0S70_07255"/>
<evidence type="ECO:0000313" key="2">
    <source>
        <dbReference type="Proteomes" id="UP000516438"/>
    </source>
</evidence>
<proteinExistence type="predicted"/>
<dbReference type="RefSeq" id="WP_188320327.1">
    <property type="nucleotide sequence ID" value="NZ_CP060203.1"/>
</dbReference>